<feature type="transmembrane region" description="Helical" evidence="1">
    <location>
        <begin position="153"/>
        <end position="171"/>
    </location>
</feature>
<feature type="transmembrane region" description="Helical" evidence="1">
    <location>
        <begin position="177"/>
        <end position="196"/>
    </location>
</feature>
<keyword evidence="1" id="KW-1133">Transmembrane helix</keyword>
<evidence type="ECO:0000313" key="3">
    <source>
        <dbReference type="Proteomes" id="UP000604737"/>
    </source>
</evidence>
<evidence type="ECO:0008006" key="4">
    <source>
        <dbReference type="Google" id="ProtNLM"/>
    </source>
</evidence>
<feature type="transmembrane region" description="Helical" evidence="1">
    <location>
        <begin position="114"/>
        <end position="132"/>
    </location>
</feature>
<keyword evidence="1" id="KW-0812">Transmembrane</keyword>
<dbReference type="RefSeq" id="WP_189462450.1">
    <property type="nucleotide sequence ID" value="NZ_BMYO01000013.1"/>
</dbReference>
<feature type="transmembrane region" description="Helical" evidence="1">
    <location>
        <begin position="208"/>
        <end position="226"/>
    </location>
</feature>
<reference evidence="3" key="1">
    <citation type="journal article" date="2019" name="Int. J. Syst. Evol. Microbiol.">
        <title>The Global Catalogue of Microorganisms (GCM) 10K type strain sequencing project: providing services to taxonomists for standard genome sequencing and annotation.</title>
        <authorList>
            <consortium name="The Broad Institute Genomics Platform"/>
            <consortium name="The Broad Institute Genome Sequencing Center for Infectious Disease"/>
            <person name="Wu L."/>
            <person name="Ma J."/>
        </authorList>
    </citation>
    <scope>NUCLEOTIDE SEQUENCE [LARGE SCALE GENOMIC DNA]</scope>
    <source>
        <strain evidence="3">KCTC 23701</strain>
    </source>
</reference>
<dbReference type="Proteomes" id="UP000604737">
    <property type="component" value="Unassembled WGS sequence"/>
</dbReference>
<organism evidence="2 3">
    <name type="scientific">Jeongeupia chitinilytica</name>
    <dbReference type="NCBI Taxonomy" id="1041641"/>
    <lineage>
        <taxon>Bacteria</taxon>
        <taxon>Pseudomonadati</taxon>
        <taxon>Pseudomonadota</taxon>
        <taxon>Betaproteobacteria</taxon>
        <taxon>Neisseriales</taxon>
        <taxon>Chitinibacteraceae</taxon>
        <taxon>Jeongeupia</taxon>
    </lineage>
</organism>
<evidence type="ECO:0000256" key="1">
    <source>
        <dbReference type="SAM" id="Phobius"/>
    </source>
</evidence>
<gene>
    <name evidence="2" type="ORF">GCM10007350_37110</name>
</gene>
<protein>
    <recommendedName>
        <fullName evidence="4">MFS transporter</fullName>
    </recommendedName>
</protein>
<sequence>MTSVIAVKLFAGPAVIGLASLAGKRWGPAAAGLLGGLPLIAACVITALWLEHGQDYALAAASAAPAGLWANIVYMLALGFASRRFGWPGMLACGWVAYLATALALAWGGLAHSVPLGIAALAGLLIAAGVLLPKPSAPPRIVPLPKAELATRMMAAFVLVAGLTALTLPLGPALTGVLSAGPVAATVIPAFTLANAGRDAVLVQLRGFLTGLVGTGASFLCLAPLARHLGGWAALPVAAIALGAGYAANLLMQRLQR</sequence>
<proteinExistence type="predicted"/>
<feature type="transmembrane region" description="Helical" evidence="1">
    <location>
        <begin position="30"/>
        <end position="50"/>
    </location>
</feature>
<keyword evidence="1" id="KW-0472">Membrane</keyword>
<keyword evidence="3" id="KW-1185">Reference proteome</keyword>
<name>A0ABQ3H7J6_9NEIS</name>
<comment type="caution">
    <text evidence="2">The sequence shown here is derived from an EMBL/GenBank/DDBJ whole genome shotgun (WGS) entry which is preliminary data.</text>
</comment>
<feature type="transmembrane region" description="Helical" evidence="1">
    <location>
        <begin position="56"/>
        <end position="77"/>
    </location>
</feature>
<feature type="transmembrane region" description="Helical" evidence="1">
    <location>
        <begin position="6"/>
        <end position="23"/>
    </location>
</feature>
<evidence type="ECO:0000313" key="2">
    <source>
        <dbReference type="EMBL" id="GHD69846.1"/>
    </source>
</evidence>
<feature type="transmembrane region" description="Helical" evidence="1">
    <location>
        <begin position="232"/>
        <end position="252"/>
    </location>
</feature>
<accession>A0ABQ3H7J6</accession>
<feature type="transmembrane region" description="Helical" evidence="1">
    <location>
        <begin position="89"/>
        <end position="108"/>
    </location>
</feature>
<dbReference type="EMBL" id="BMYO01000013">
    <property type="protein sequence ID" value="GHD69846.1"/>
    <property type="molecule type" value="Genomic_DNA"/>
</dbReference>